<proteinExistence type="predicted"/>
<evidence type="ECO:0000256" key="1">
    <source>
        <dbReference type="SAM" id="MobiDB-lite"/>
    </source>
</evidence>
<feature type="compositionally biased region" description="Polar residues" evidence="1">
    <location>
        <begin position="54"/>
        <end position="70"/>
    </location>
</feature>
<gene>
    <name evidence="2" type="ORF">S12H4_41420</name>
</gene>
<accession>X1V2P7</accession>
<reference evidence="2" key="1">
    <citation type="journal article" date="2014" name="Front. Microbiol.">
        <title>High frequency of phylogenetically diverse reductive dehalogenase-homologous genes in deep subseafloor sedimentary metagenomes.</title>
        <authorList>
            <person name="Kawai M."/>
            <person name="Futagami T."/>
            <person name="Toyoda A."/>
            <person name="Takaki Y."/>
            <person name="Nishi S."/>
            <person name="Hori S."/>
            <person name="Arai W."/>
            <person name="Tsubouchi T."/>
            <person name="Morono Y."/>
            <person name="Uchiyama I."/>
            <person name="Ito T."/>
            <person name="Fujiyama A."/>
            <person name="Inagaki F."/>
            <person name="Takami H."/>
        </authorList>
    </citation>
    <scope>NUCLEOTIDE SEQUENCE</scope>
    <source>
        <strain evidence="2">Expedition CK06-06</strain>
    </source>
</reference>
<name>X1V2P7_9ZZZZ</name>
<organism evidence="2">
    <name type="scientific">marine sediment metagenome</name>
    <dbReference type="NCBI Taxonomy" id="412755"/>
    <lineage>
        <taxon>unclassified sequences</taxon>
        <taxon>metagenomes</taxon>
        <taxon>ecological metagenomes</taxon>
    </lineage>
</organism>
<feature type="non-terminal residue" evidence="2">
    <location>
        <position position="1"/>
    </location>
</feature>
<sequence length="78" mass="8366">EKLELSKPGGLDLFGRRHYIRLDRVNYSDGSHPDDCPGGADLWPAEADGAGKSLTRTTPANYGNDPNNWTAAVPSPGE</sequence>
<comment type="caution">
    <text evidence="2">The sequence shown here is derived from an EMBL/GenBank/DDBJ whole genome shotgun (WGS) entry which is preliminary data.</text>
</comment>
<dbReference type="EMBL" id="BARW01025242">
    <property type="protein sequence ID" value="GAJ06441.1"/>
    <property type="molecule type" value="Genomic_DNA"/>
</dbReference>
<protein>
    <submittedName>
        <fullName evidence="2">Uncharacterized protein</fullName>
    </submittedName>
</protein>
<feature type="region of interest" description="Disordered" evidence="1">
    <location>
        <begin position="29"/>
        <end position="78"/>
    </location>
</feature>
<dbReference type="AlphaFoldDB" id="X1V2P7"/>
<evidence type="ECO:0000313" key="2">
    <source>
        <dbReference type="EMBL" id="GAJ06441.1"/>
    </source>
</evidence>